<dbReference type="Proteomes" id="UP000298805">
    <property type="component" value="Chromosome"/>
</dbReference>
<dbReference type="Gene3D" id="2.30.42.10">
    <property type="match status" value="1"/>
</dbReference>
<feature type="transmembrane region" description="Helical" evidence="1">
    <location>
        <begin position="7"/>
        <end position="28"/>
    </location>
</feature>
<evidence type="ECO:0000313" key="6">
    <source>
        <dbReference type="Proteomes" id="UP000298805"/>
    </source>
</evidence>
<dbReference type="Pfam" id="PF17820">
    <property type="entry name" value="PDZ_6"/>
    <property type="match status" value="1"/>
</dbReference>
<evidence type="ECO:0000259" key="2">
    <source>
        <dbReference type="SMART" id="SM00228"/>
    </source>
</evidence>
<evidence type="ECO:0000313" key="4">
    <source>
        <dbReference type="EMBL" id="ROR38848.1"/>
    </source>
</evidence>
<dbReference type="AlphaFoldDB" id="A0AAJ4RB98"/>
<feature type="domain" description="PDZ" evidence="2">
    <location>
        <begin position="162"/>
        <end position="230"/>
    </location>
</feature>
<dbReference type="EMBL" id="RJVK01000005">
    <property type="protein sequence ID" value="ROR38848.1"/>
    <property type="molecule type" value="Genomic_DNA"/>
</dbReference>
<dbReference type="RefSeq" id="WP_123353140.1">
    <property type="nucleotide sequence ID" value="NZ_CP027432.2"/>
</dbReference>
<dbReference type="EMBL" id="CP027432">
    <property type="protein sequence ID" value="QCI27411.1"/>
    <property type="molecule type" value="Genomic_DNA"/>
</dbReference>
<evidence type="ECO:0000256" key="1">
    <source>
        <dbReference type="SAM" id="Phobius"/>
    </source>
</evidence>
<gene>
    <name evidence="3" type="ORF">C6V80_00050</name>
    <name evidence="4" type="ORF">EDC58_1763</name>
</gene>
<accession>A0AAJ4RB98</accession>
<proteinExistence type="predicted"/>
<keyword evidence="1" id="KW-1133">Transmembrane helix</keyword>
<dbReference type="Proteomes" id="UP000272781">
    <property type="component" value="Unassembled WGS sequence"/>
</dbReference>
<protein>
    <submittedName>
        <fullName evidence="4">General secretion pathway protein C</fullName>
    </submittedName>
    <submittedName>
        <fullName evidence="3">PDZ domain-containing protein</fullName>
    </submittedName>
</protein>
<dbReference type="SUPFAM" id="SSF50156">
    <property type="entry name" value="PDZ domain-like"/>
    <property type="match status" value="1"/>
</dbReference>
<keyword evidence="1" id="KW-0812">Transmembrane</keyword>
<evidence type="ECO:0000313" key="3">
    <source>
        <dbReference type="EMBL" id="QCI27411.1"/>
    </source>
</evidence>
<name>A0AAJ4RB98_9BACT</name>
<evidence type="ECO:0000313" key="5">
    <source>
        <dbReference type="Proteomes" id="UP000272781"/>
    </source>
</evidence>
<keyword evidence="1" id="KW-0472">Membrane</keyword>
<keyword evidence="6" id="KW-1185">Reference proteome</keyword>
<dbReference type="InterPro" id="IPR001478">
    <property type="entry name" value="PDZ"/>
</dbReference>
<dbReference type="InterPro" id="IPR041489">
    <property type="entry name" value="PDZ_6"/>
</dbReference>
<organism evidence="4 5">
    <name type="scientific">Caminibacter pacificus</name>
    <dbReference type="NCBI Taxonomy" id="1424653"/>
    <lineage>
        <taxon>Bacteria</taxon>
        <taxon>Pseudomonadati</taxon>
        <taxon>Campylobacterota</taxon>
        <taxon>Epsilonproteobacteria</taxon>
        <taxon>Nautiliales</taxon>
        <taxon>Nautiliaceae</taxon>
        <taxon>Caminibacter</taxon>
    </lineage>
</organism>
<reference evidence="4 5" key="2">
    <citation type="submission" date="2018-11" db="EMBL/GenBank/DDBJ databases">
        <title>Genomic Encyclopedia of Type Strains, Phase IV (KMG-IV): sequencing the most valuable type-strain genomes for metagenomic binning, comparative biology and taxonomic classification.</title>
        <authorList>
            <person name="Goeker M."/>
        </authorList>
    </citation>
    <scope>NUCLEOTIDE SEQUENCE [LARGE SCALE GENOMIC DNA]</scope>
    <source>
        <strain evidence="4 5">DSM 27783</strain>
    </source>
</reference>
<reference evidence="3" key="3">
    <citation type="submission" date="2019-06" db="EMBL/GenBank/DDBJ databases">
        <title>A comparative analysis of the Nautiliaceae.</title>
        <authorList>
            <person name="Grosche A."/>
            <person name="Smedile F."/>
            <person name="Vetriani C."/>
        </authorList>
    </citation>
    <scope>NUCLEOTIDE SEQUENCE</scope>
    <source>
        <strain evidence="3">TB6</strain>
    </source>
</reference>
<reference evidence="6" key="1">
    <citation type="submission" date="2018-03" db="EMBL/GenBank/DDBJ databases">
        <title>A comparative analysis of the Nautiliaceae.</title>
        <authorList>
            <person name="Grosche A."/>
            <person name="Smedile F."/>
            <person name="Vetriani C."/>
        </authorList>
    </citation>
    <scope>NUCLEOTIDE SEQUENCE [LARGE SCALE GENOMIC DNA]</scope>
    <source>
        <strain evidence="6">TB6</strain>
    </source>
</reference>
<dbReference type="InterPro" id="IPR036034">
    <property type="entry name" value="PDZ_sf"/>
</dbReference>
<sequence>MSAIKNILLFVLGLVGALFLWSVVEIFLPHAPKIFVNIKKEFLYFDIDLRRIFSKTKPQIVTNRYDTLQNFTLKAVYQNDGRGFVVLEKNKKTYFVDLNKSINGYKLVKINQNSAVFEKNSKKYILTFKKIKTPKIYNVPDVKTIKKETLENYKRNLAKVWKEIGIIKTKNGYLVTYVKPKSIFDKLGLKKGDYILEINDIPLKSDADAWRAYNSIDNFNQIDLTIKRNYQIKVLHYEID</sequence>
<dbReference type="SMART" id="SM00228">
    <property type="entry name" value="PDZ"/>
    <property type="match status" value="1"/>
</dbReference>